<gene>
    <name evidence="2" type="ORF">ACFSAU_11730</name>
</gene>
<organism evidence="2 3">
    <name type="scientific">Halolamina litorea</name>
    <dbReference type="NCBI Taxonomy" id="1515593"/>
    <lineage>
        <taxon>Archaea</taxon>
        <taxon>Methanobacteriati</taxon>
        <taxon>Methanobacteriota</taxon>
        <taxon>Stenosarchaea group</taxon>
        <taxon>Halobacteria</taxon>
        <taxon>Halobacteriales</taxon>
        <taxon>Haloferacaceae</taxon>
    </lineage>
</organism>
<evidence type="ECO:0000313" key="2">
    <source>
        <dbReference type="EMBL" id="MFD1568163.1"/>
    </source>
</evidence>
<reference evidence="2 3" key="1">
    <citation type="journal article" date="2019" name="Int. J. Syst. Evol. Microbiol.">
        <title>The Global Catalogue of Microorganisms (GCM) 10K type strain sequencing project: providing services to taxonomists for standard genome sequencing and annotation.</title>
        <authorList>
            <consortium name="The Broad Institute Genomics Platform"/>
            <consortium name="The Broad Institute Genome Sequencing Center for Infectious Disease"/>
            <person name="Wu L."/>
            <person name="Ma J."/>
        </authorList>
    </citation>
    <scope>NUCLEOTIDE SEQUENCE [LARGE SCALE GENOMIC DNA]</scope>
    <source>
        <strain evidence="2 3">CGMCC 1.12859</strain>
    </source>
</reference>
<comment type="caution">
    <text evidence="2">The sequence shown here is derived from an EMBL/GenBank/DDBJ whole genome shotgun (WGS) entry which is preliminary data.</text>
</comment>
<accession>A0ABD6BU03</accession>
<protein>
    <submittedName>
        <fullName evidence="2">Uncharacterized protein</fullName>
    </submittedName>
</protein>
<dbReference type="EMBL" id="JBHUCZ010000010">
    <property type="protein sequence ID" value="MFD1568163.1"/>
    <property type="molecule type" value="Genomic_DNA"/>
</dbReference>
<dbReference type="RefSeq" id="WP_267647852.1">
    <property type="nucleotide sequence ID" value="NZ_JANHGR010000002.1"/>
</dbReference>
<keyword evidence="3" id="KW-1185">Reference proteome</keyword>
<dbReference type="Proteomes" id="UP001597139">
    <property type="component" value="Unassembled WGS sequence"/>
</dbReference>
<evidence type="ECO:0000313" key="3">
    <source>
        <dbReference type="Proteomes" id="UP001597139"/>
    </source>
</evidence>
<dbReference type="AlphaFoldDB" id="A0ABD6BU03"/>
<sequence>MWDFDEGVYPGEWREVESPVNTPLYDVVSTQNGPAAVGGKGKVIGRKPDGEWGVLIENGPSGKGRALRTVETTDDGKRIWFAGDGKSIGYYDLESGERNDYTNVDTLAGNPGSGNLSGTIGALTVAGDRGREKLLFADTSGLILPAYMDEAEGENNLQMDWNFSSSPSGDTAIKAIESNTAGVGYAVDNNGRIYETTADEGWEQIGIFDADNSMYSAEIDGEVILVGGGGGFLYEREADGRWTPHNLGGFTVRAMARRDGEMLAGGAGNLVYRENNSKWGRVPWNGGTTVRGITFGKDGQADVAVCKNGTIIEGHHDDGGGGERSTATATRSA</sequence>
<dbReference type="SUPFAM" id="SSF101898">
    <property type="entry name" value="NHL repeat"/>
    <property type="match status" value="1"/>
</dbReference>
<feature type="region of interest" description="Disordered" evidence="1">
    <location>
        <begin position="313"/>
        <end position="333"/>
    </location>
</feature>
<evidence type="ECO:0000256" key="1">
    <source>
        <dbReference type="SAM" id="MobiDB-lite"/>
    </source>
</evidence>
<name>A0ABD6BU03_9EURY</name>
<proteinExistence type="predicted"/>